<accession>A0A8H3UPV7</accession>
<dbReference type="PANTHER" id="PTHR38790:SF4">
    <property type="entry name" value="2EXR DOMAIN-CONTAINING PROTEIN"/>
    <property type="match status" value="1"/>
</dbReference>
<proteinExistence type="predicted"/>
<evidence type="ECO:0000313" key="2">
    <source>
        <dbReference type="EMBL" id="KAE9974867.1"/>
    </source>
</evidence>
<sequence length="464" mass="52932">MQSNGLNSIGASSTNSYGVFNTELNVPGVTTTPPAKQELDWPVTSIQFEVLGWPTDTNGGSLPDYPEMTELLKSRELKKKVLYRATPFLDLSTERTTSKADHVVMLNSALARKLEKNRQLMLYPDYQLAMLNNTCGFFKLLPREIRNIIYSHLLTSSTGVVSRVRKGDAWDCEKGWLSTPSQELQTIIGEDKTEKPYLSKPWSYIDQDIREPKVELHTNILLACETIYREATDILYDTNVFKVEPYGIERAGDALRRATRAKLDIRSRGYDRREDEYLMVFLWSMPNLKSLEIDFCISRPGPNYREVALVAAFQYIPRLTELVVHGKTRLRLCLSEDVSHRSSMYREWGEVKPGDYTQIEQEFAALLKTTENALNVAHESRPAPCPPCPFADDDKPSTLPPISMVLGLRIPPRITLQYLYDEEDYWPGNNRTDDFLPVVPPHLQKGHHAFMMTSDGEESIWTLG</sequence>
<feature type="domain" description="DUF7730" evidence="1">
    <location>
        <begin position="133"/>
        <end position="244"/>
    </location>
</feature>
<organism evidence="2 3">
    <name type="scientific">Venturia inaequalis</name>
    <name type="common">Apple scab fungus</name>
    <dbReference type="NCBI Taxonomy" id="5025"/>
    <lineage>
        <taxon>Eukaryota</taxon>
        <taxon>Fungi</taxon>
        <taxon>Dikarya</taxon>
        <taxon>Ascomycota</taxon>
        <taxon>Pezizomycotina</taxon>
        <taxon>Dothideomycetes</taxon>
        <taxon>Pleosporomycetidae</taxon>
        <taxon>Venturiales</taxon>
        <taxon>Venturiaceae</taxon>
        <taxon>Venturia</taxon>
    </lineage>
</organism>
<dbReference type="EMBL" id="WNWQ01000193">
    <property type="protein sequence ID" value="KAE9974867.1"/>
    <property type="molecule type" value="Genomic_DNA"/>
</dbReference>
<dbReference type="AlphaFoldDB" id="A0A8H3UPV7"/>
<evidence type="ECO:0000259" key="1">
    <source>
        <dbReference type="Pfam" id="PF24864"/>
    </source>
</evidence>
<gene>
    <name evidence="2" type="ORF">BLS_002868</name>
</gene>
<dbReference type="Pfam" id="PF24864">
    <property type="entry name" value="DUF7730"/>
    <property type="match status" value="1"/>
</dbReference>
<dbReference type="InterPro" id="IPR056632">
    <property type="entry name" value="DUF7730"/>
</dbReference>
<name>A0A8H3UPV7_VENIN</name>
<protein>
    <recommendedName>
        <fullName evidence="1">DUF7730 domain-containing protein</fullName>
    </recommendedName>
</protein>
<comment type="caution">
    <text evidence="2">The sequence shown here is derived from an EMBL/GenBank/DDBJ whole genome shotgun (WGS) entry which is preliminary data.</text>
</comment>
<evidence type="ECO:0000313" key="3">
    <source>
        <dbReference type="Proteomes" id="UP000433883"/>
    </source>
</evidence>
<reference evidence="2 3" key="1">
    <citation type="submission" date="2019-11" db="EMBL/GenBank/DDBJ databases">
        <title>Venturia inaequalis Genome Resource.</title>
        <authorList>
            <person name="Lichtner F.J."/>
        </authorList>
    </citation>
    <scope>NUCLEOTIDE SEQUENCE [LARGE SCALE GENOMIC DNA]</scope>
    <source>
        <strain evidence="2">Bline_iso_100314</strain>
    </source>
</reference>
<dbReference type="PANTHER" id="PTHR38790">
    <property type="entry name" value="2EXR DOMAIN-CONTAINING PROTEIN-RELATED"/>
    <property type="match status" value="1"/>
</dbReference>
<dbReference type="Proteomes" id="UP000433883">
    <property type="component" value="Unassembled WGS sequence"/>
</dbReference>